<keyword evidence="4" id="KW-1185">Reference proteome</keyword>
<feature type="compositionally biased region" description="Polar residues" evidence="1">
    <location>
        <begin position="231"/>
        <end position="240"/>
    </location>
</feature>
<evidence type="ECO:0000256" key="1">
    <source>
        <dbReference type="SAM" id="MobiDB-lite"/>
    </source>
</evidence>
<name>U4LB19_PYROM</name>
<feature type="compositionally biased region" description="Low complexity" evidence="1">
    <location>
        <begin position="1"/>
        <end position="11"/>
    </location>
</feature>
<dbReference type="OrthoDB" id="5398418at2759"/>
<sequence>MAPTPTTIPTNPWEPPPSTNPPIPYDPAPSRNAFLTVIAVFAFFGACFTIVAAWIHCVAALEARYYNSSNDQHQRMRRRGGHQKRLQGFQEWYRRRSTTIAKRQFETKIWHHRQFNGTGERAPLIADQQNDVYNTFGSSSRRGIPKMGNGNSSGNGASGNGNGNGNGHHRMWHYDNEHPSRPGRNQRRTDRDHKTISPKSSRLSNLSNSPHSLAGSPSRRDTQQRKPWASPSPSNSTSRIYKNPRPRVYGRIPPRRKSTGGLGVQRPLLRTATGFAYPRGLEVVFEEAGSTPER</sequence>
<feature type="region of interest" description="Disordered" evidence="1">
    <location>
        <begin position="1"/>
        <end position="24"/>
    </location>
</feature>
<organism evidence="3 4">
    <name type="scientific">Pyronema omphalodes (strain CBS 100304)</name>
    <name type="common">Pyronema confluens</name>
    <dbReference type="NCBI Taxonomy" id="1076935"/>
    <lineage>
        <taxon>Eukaryota</taxon>
        <taxon>Fungi</taxon>
        <taxon>Dikarya</taxon>
        <taxon>Ascomycota</taxon>
        <taxon>Pezizomycotina</taxon>
        <taxon>Pezizomycetes</taxon>
        <taxon>Pezizales</taxon>
        <taxon>Pyronemataceae</taxon>
        <taxon>Pyronema</taxon>
    </lineage>
</organism>
<feature type="transmembrane region" description="Helical" evidence="2">
    <location>
        <begin position="33"/>
        <end position="55"/>
    </location>
</feature>
<feature type="compositionally biased region" description="Gly residues" evidence="1">
    <location>
        <begin position="151"/>
        <end position="166"/>
    </location>
</feature>
<proteinExistence type="predicted"/>
<evidence type="ECO:0000313" key="4">
    <source>
        <dbReference type="Proteomes" id="UP000018144"/>
    </source>
</evidence>
<gene>
    <name evidence="3" type="ORF">PCON_06948</name>
</gene>
<protein>
    <submittedName>
        <fullName evidence="3">Uncharacterized protein</fullName>
    </submittedName>
</protein>
<dbReference type="EMBL" id="HF935349">
    <property type="protein sequence ID" value="CCX07359.1"/>
    <property type="molecule type" value="Genomic_DNA"/>
</dbReference>
<dbReference type="Proteomes" id="UP000018144">
    <property type="component" value="Unassembled WGS sequence"/>
</dbReference>
<dbReference type="AlphaFoldDB" id="U4LB19"/>
<keyword evidence="2" id="KW-0812">Transmembrane</keyword>
<evidence type="ECO:0000256" key="2">
    <source>
        <dbReference type="SAM" id="Phobius"/>
    </source>
</evidence>
<accession>U4LB19</accession>
<keyword evidence="2" id="KW-1133">Transmembrane helix</keyword>
<reference evidence="3 4" key="1">
    <citation type="journal article" date="2013" name="PLoS Genet.">
        <title>The genome and development-dependent transcriptomes of Pyronema confluens: a window into fungal evolution.</title>
        <authorList>
            <person name="Traeger S."/>
            <person name="Altegoer F."/>
            <person name="Freitag M."/>
            <person name="Gabaldon T."/>
            <person name="Kempken F."/>
            <person name="Kumar A."/>
            <person name="Marcet-Houben M."/>
            <person name="Poggeler S."/>
            <person name="Stajich J.E."/>
            <person name="Nowrousian M."/>
        </authorList>
    </citation>
    <scope>NUCLEOTIDE SEQUENCE [LARGE SCALE GENOMIC DNA]</scope>
    <source>
        <strain evidence="4">CBS 100304</strain>
        <tissue evidence="3">Vegetative mycelium</tissue>
    </source>
</reference>
<keyword evidence="2" id="KW-0472">Membrane</keyword>
<feature type="compositionally biased region" description="Polar residues" evidence="1">
    <location>
        <begin position="197"/>
        <end position="211"/>
    </location>
</feature>
<evidence type="ECO:0000313" key="3">
    <source>
        <dbReference type="EMBL" id="CCX07359.1"/>
    </source>
</evidence>
<feature type="compositionally biased region" description="Pro residues" evidence="1">
    <location>
        <begin position="12"/>
        <end position="24"/>
    </location>
</feature>
<feature type="region of interest" description="Disordered" evidence="1">
    <location>
        <begin position="135"/>
        <end position="265"/>
    </location>
</feature>